<evidence type="ECO:0000313" key="1">
    <source>
        <dbReference type="EMBL" id="KAI8660048.1"/>
    </source>
</evidence>
<dbReference type="Proteomes" id="UP001065298">
    <property type="component" value="Chromosome 8"/>
</dbReference>
<keyword evidence="2" id="KW-1185">Reference proteome</keyword>
<dbReference type="EMBL" id="CM046510">
    <property type="protein sequence ID" value="KAI8660048.1"/>
    <property type="molecule type" value="Genomic_DNA"/>
</dbReference>
<proteinExistence type="predicted"/>
<reference evidence="1" key="1">
    <citation type="submission" date="2022-06" db="EMBL/GenBank/DDBJ databases">
        <title>Fusarium solani species complex genomes reveal bases of compartmentalisation and animal pathogenesis.</title>
        <authorList>
            <person name="Tsai I.J."/>
        </authorList>
    </citation>
    <scope>NUCLEOTIDE SEQUENCE</scope>
    <source>
        <strain evidence="1">Fu6.1</strain>
    </source>
</reference>
<sequence length="389" mass="40884">MAYSHRQPSAMSRTTTALVVPELNGQFELQEISLDALQPDEALIQVHAFGVCHTDVSCANGKLPCGPNAVLGHEGAGVVLDVGSAITSVVKGDKVLMSFSHCESCPWCVSGQPAYCSYFNNRNFGGKRPDGSSAMFSTAAGQKKNLFSSFFGQSSFARHTVVHQSCLVRVAPETPLGLFAPLGCGIQTGVGAVLNTLRVKPGSSVAIFGVGAVGMAAVMAAKLCQAKTIIAIDLQPGRLKLATQLGATHGILGSDQRVVDKIQEICPPVGVDYAVDCTGVPAVVEEMVAALGTKGRAATVGAPGSNSQAKIDIMSHLTYGKEYVGCSEGDSNPSKFIPYLIDLHSQGLLPLERLITYYSIQDHEKAIADVVDGLAIKAVILWNENPIEL</sequence>
<name>A0ACC0QLN3_9HYPO</name>
<gene>
    <name evidence="1" type="ORF">NCS57_00981100</name>
</gene>
<accession>A0ACC0QLN3</accession>
<comment type="caution">
    <text evidence="1">The sequence shown here is derived from an EMBL/GenBank/DDBJ whole genome shotgun (WGS) entry which is preliminary data.</text>
</comment>
<organism evidence="1 2">
    <name type="scientific">Fusarium keratoplasticum</name>
    <dbReference type="NCBI Taxonomy" id="1328300"/>
    <lineage>
        <taxon>Eukaryota</taxon>
        <taxon>Fungi</taxon>
        <taxon>Dikarya</taxon>
        <taxon>Ascomycota</taxon>
        <taxon>Pezizomycotina</taxon>
        <taxon>Sordariomycetes</taxon>
        <taxon>Hypocreomycetidae</taxon>
        <taxon>Hypocreales</taxon>
        <taxon>Nectriaceae</taxon>
        <taxon>Fusarium</taxon>
        <taxon>Fusarium solani species complex</taxon>
    </lineage>
</organism>
<evidence type="ECO:0000313" key="2">
    <source>
        <dbReference type="Proteomes" id="UP001065298"/>
    </source>
</evidence>
<protein>
    <submittedName>
        <fullName evidence="1">Uncharacterized protein</fullName>
    </submittedName>
</protein>